<evidence type="ECO:0000256" key="4">
    <source>
        <dbReference type="ARBA" id="ARBA00022840"/>
    </source>
</evidence>
<sequence length="184" mass="21931">MDYEWYESLVERYEINVNEKYRNCSTGTKKKIDFILAIAHHPSLLLLDEPSSGVDLISQRKMKEDLMDYMESGARSIMIATHQQDEIKQLSDYIWFMNKGQIHDRIEKEELQERWARIWISSLPKQLEDHPNVKSISYAPLQIVTDHLPNLEEILREKDVQVTHRQRLELDEVMEYYFESSVLT</sequence>
<evidence type="ECO:0000313" key="5">
    <source>
        <dbReference type="EMBL" id="GAE28809.1"/>
    </source>
</evidence>
<evidence type="ECO:0000256" key="3">
    <source>
        <dbReference type="ARBA" id="ARBA00022741"/>
    </source>
</evidence>
<evidence type="ECO:0000256" key="2">
    <source>
        <dbReference type="ARBA" id="ARBA00022448"/>
    </source>
</evidence>
<dbReference type="GO" id="GO:0005524">
    <property type="term" value="F:ATP binding"/>
    <property type="evidence" value="ECO:0007669"/>
    <property type="project" value="UniProtKB-KW"/>
</dbReference>
<dbReference type="RefSeq" id="WP_035339778.1">
    <property type="nucleotide sequence ID" value="NZ_BAUU01000001.1"/>
</dbReference>
<proteinExistence type="inferred from homology"/>
<dbReference type="Gene3D" id="3.40.50.300">
    <property type="entry name" value="P-loop containing nucleotide triphosphate hydrolases"/>
    <property type="match status" value="1"/>
</dbReference>
<accession>W4QBM9</accession>
<dbReference type="EMBL" id="BAUU01000001">
    <property type="protein sequence ID" value="GAE28809.1"/>
    <property type="molecule type" value="Genomic_DNA"/>
</dbReference>
<keyword evidence="4 5" id="KW-0067">ATP-binding</keyword>
<comment type="similarity">
    <text evidence="1">Belongs to the ABC transporter superfamily.</text>
</comment>
<keyword evidence="6" id="KW-1185">Reference proteome</keyword>
<dbReference type="Proteomes" id="UP000018895">
    <property type="component" value="Unassembled WGS sequence"/>
</dbReference>
<dbReference type="OrthoDB" id="2960217at2"/>
<organism evidence="5 6">
    <name type="scientific">Halalkalibacter hemicellulosilyticusJCM 9152</name>
    <dbReference type="NCBI Taxonomy" id="1236971"/>
    <lineage>
        <taxon>Bacteria</taxon>
        <taxon>Bacillati</taxon>
        <taxon>Bacillota</taxon>
        <taxon>Bacilli</taxon>
        <taxon>Bacillales</taxon>
        <taxon>Bacillaceae</taxon>
        <taxon>Halalkalibacter</taxon>
    </lineage>
</organism>
<dbReference type="AlphaFoldDB" id="W4QBM9"/>
<dbReference type="PANTHER" id="PTHR42711:SF5">
    <property type="entry name" value="ABC TRANSPORTER ATP-BINDING PROTEIN NATA"/>
    <property type="match status" value="1"/>
</dbReference>
<reference evidence="5" key="1">
    <citation type="journal article" date="2014" name="Genome Announc.">
        <title>Draft Genome Sequences of Three Alkaliphilic Bacillus Strains, Bacillus wakoensis JCM 9140T, Bacillus akibai JCM 9157T, and Bacillus hemicellulosilyticus JCM 9152T.</title>
        <authorList>
            <person name="Yuki M."/>
            <person name="Oshima K."/>
            <person name="Suda W."/>
            <person name="Oshida Y."/>
            <person name="Kitamura K."/>
            <person name="Iida T."/>
            <person name="Hattori M."/>
            <person name="Ohkuma M."/>
        </authorList>
    </citation>
    <scope>NUCLEOTIDE SEQUENCE [LARGE SCALE GENOMIC DNA]</scope>
    <source>
        <strain evidence="5">JCM 9152</strain>
    </source>
</reference>
<gene>
    <name evidence="5" type="ORF">JCM9152_143</name>
</gene>
<comment type="caution">
    <text evidence="5">The sequence shown here is derived from an EMBL/GenBank/DDBJ whole genome shotgun (WGS) entry which is preliminary data.</text>
</comment>
<dbReference type="InterPro" id="IPR050763">
    <property type="entry name" value="ABC_transporter_ATP-binding"/>
</dbReference>
<dbReference type="STRING" id="1236971.JCM9152_143"/>
<evidence type="ECO:0000313" key="6">
    <source>
        <dbReference type="Proteomes" id="UP000018895"/>
    </source>
</evidence>
<protein>
    <submittedName>
        <fullName evidence="5">Probable transport ATP-binding protein</fullName>
    </submittedName>
</protein>
<dbReference type="InterPro" id="IPR027417">
    <property type="entry name" value="P-loop_NTPase"/>
</dbReference>
<evidence type="ECO:0000256" key="1">
    <source>
        <dbReference type="ARBA" id="ARBA00005417"/>
    </source>
</evidence>
<dbReference type="SUPFAM" id="SSF52540">
    <property type="entry name" value="P-loop containing nucleoside triphosphate hydrolases"/>
    <property type="match status" value="1"/>
</dbReference>
<keyword evidence="3" id="KW-0547">Nucleotide-binding</keyword>
<dbReference type="PANTHER" id="PTHR42711">
    <property type="entry name" value="ABC TRANSPORTER ATP-BINDING PROTEIN"/>
    <property type="match status" value="1"/>
</dbReference>
<name>W4QBM9_9BACI</name>
<keyword evidence="2" id="KW-0813">Transport</keyword>